<dbReference type="AlphaFoldDB" id="A0A645BEK4"/>
<organism evidence="1">
    <name type="scientific">bioreactor metagenome</name>
    <dbReference type="NCBI Taxonomy" id="1076179"/>
    <lineage>
        <taxon>unclassified sequences</taxon>
        <taxon>metagenomes</taxon>
        <taxon>ecological metagenomes</taxon>
    </lineage>
</organism>
<name>A0A645BEK4_9ZZZZ</name>
<sequence length="158" mass="18241">MKIRHVIVTALSLIIWGLSYGQEWSVKDIGIGILDTSEYDKELRIVKKGVKWSEKEIYNLRLSPGTEKVFATWVAGPPTKDFLNENGLPAWMCEYVITYPDKSIQKFGPFGFYESGFSTMIINPSLKLLGKWKIEYFIVHRDTNDRRLIGTRLFTLSE</sequence>
<gene>
    <name evidence="1" type="ORF">SDC9_106991</name>
</gene>
<proteinExistence type="predicted"/>
<accession>A0A645BEK4</accession>
<dbReference type="EMBL" id="VSSQ01017649">
    <property type="protein sequence ID" value="MPM60144.1"/>
    <property type="molecule type" value="Genomic_DNA"/>
</dbReference>
<reference evidence="1" key="1">
    <citation type="submission" date="2019-08" db="EMBL/GenBank/DDBJ databases">
        <authorList>
            <person name="Kucharzyk K."/>
            <person name="Murdoch R.W."/>
            <person name="Higgins S."/>
            <person name="Loffler F."/>
        </authorList>
    </citation>
    <scope>NUCLEOTIDE SEQUENCE</scope>
</reference>
<evidence type="ECO:0000313" key="1">
    <source>
        <dbReference type="EMBL" id="MPM60144.1"/>
    </source>
</evidence>
<protein>
    <submittedName>
        <fullName evidence="1">Uncharacterized protein</fullName>
    </submittedName>
</protein>
<comment type="caution">
    <text evidence="1">The sequence shown here is derived from an EMBL/GenBank/DDBJ whole genome shotgun (WGS) entry which is preliminary data.</text>
</comment>